<gene>
    <name evidence="2" type="ORF">MFLO_12161</name>
</gene>
<name>A0ABP3AYC3_9LIST</name>
<evidence type="ECO:0000313" key="3">
    <source>
        <dbReference type="Proteomes" id="UP000019249"/>
    </source>
</evidence>
<dbReference type="NCBIfam" id="TIGR01218">
    <property type="entry name" value="Gpos_tandem_5TM"/>
    <property type="match status" value="1"/>
</dbReference>
<dbReference type="InterPro" id="IPR005915">
    <property type="entry name" value="Tandem_5TM"/>
</dbReference>
<keyword evidence="1" id="KW-0812">Transmembrane</keyword>
<comment type="caution">
    <text evidence="2">The sequence shown here is derived from an EMBL/GenBank/DDBJ whole genome shotgun (WGS) entry which is preliminary data.</text>
</comment>
<evidence type="ECO:0000256" key="1">
    <source>
        <dbReference type="SAM" id="Phobius"/>
    </source>
</evidence>
<dbReference type="Proteomes" id="UP000019249">
    <property type="component" value="Unassembled WGS sequence"/>
</dbReference>
<feature type="transmembrane region" description="Helical" evidence="1">
    <location>
        <begin position="81"/>
        <end position="99"/>
    </location>
</feature>
<accession>A0ABP3AYC3</accession>
<dbReference type="EMBL" id="AODF01000028">
    <property type="protein sequence ID" value="EUJ28498.1"/>
    <property type="molecule type" value="Genomic_DNA"/>
</dbReference>
<reference evidence="2 3" key="1">
    <citation type="journal article" date="2014" name="Int. J. Syst. Evol. Microbiol.">
        <title>Listeria floridensis sp. nov., Listeria aquatica sp. nov., Listeria cornellensis sp. nov., Listeria riparia sp. nov. and Listeria grandensis sp. nov., from agricultural and natural environments.</title>
        <authorList>
            <person name="den Bakker H.C."/>
            <person name="Warchocki S."/>
            <person name="Wright E.M."/>
            <person name="Allred A.F."/>
            <person name="Ahlstrom C."/>
            <person name="Manuel C.S."/>
            <person name="Stasiewicz M.J."/>
            <person name="Burrell A."/>
            <person name="Roof S."/>
            <person name="Strawn L."/>
            <person name="Fortes E.D."/>
            <person name="Nightingale K.K."/>
            <person name="Kephart D."/>
            <person name="Wiedmann M."/>
        </authorList>
    </citation>
    <scope>NUCLEOTIDE SEQUENCE [LARGE SCALE GENOMIC DNA]</scope>
    <source>
        <strain evidence="2 3">FSL S10-1187</strain>
    </source>
</reference>
<dbReference type="Pfam" id="PF04276">
    <property type="entry name" value="DUF443"/>
    <property type="match status" value="1"/>
</dbReference>
<feature type="transmembrane region" description="Helical" evidence="1">
    <location>
        <begin position="130"/>
        <end position="151"/>
    </location>
</feature>
<keyword evidence="1" id="KW-0472">Membrane</keyword>
<evidence type="ECO:0008006" key="4">
    <source>
        <dbReference type="Google" id="ProtNLM"/>
    </source>
</evidence>
<keyword evidence="3" id="KW-1185">Reference proteome</keyword>
<evidence type="ECO:0000313" key="2">
    <source>
        <dbReference type="EMBL" id="EUJ28498.1"/>
    </source>
</evidence>
<protein>
    <recommendedName>
        <fullName evidence="4">ABC transporter permease</fullName>
    </recommendedName>
</protein>
<feature type="transmembrane region" description="Helical" evidence="1">
    <location>
        <begin position="157"/>
        <end position="176"/>
    </location>
</feature>
<feature type="transmembrane region" description="Helical" evidence="1">
    <location>
        <begin position="46"/>
        <end position="66"/>
    </location>
</feature>
<keyword evidence="1" id="KW-1133">Transmembrane helix</keyword>
<proteinExistence type="predicted"/>
<organism evidence="2 3">
    <name type="scientific">Listeria floridensis FSL S10-1187</name>
    <dbReference type="NCBI Taxonomy" id="1265817"/>
    <lineage>
        <taxon>Bacteria</taxon>
        <taxon>Bacillati</taxon>
        <taxon>Bacillota</taxon>
        <taxon>Bacilli</taxon>
        <taxon>Bacillales</taxon>
        <taxon>Listeriaceae</taxon>
        <taxon>Listeria</taxon>
    </lineage>
</organism>
<sequence>MDSNKWLWFCPAFRWILFRIQVYGLGQRGDELLEQLRPQKTFNSGVLIFIFTGCVVVFANLFSYLMEQFVWNGLAVTERSVIVIFLFIAAIAYKIYISLRSKANLERELGCSLGSKQVVIKLEKKQSIKYVAQVLLIQLIMYGLLLLFTYICLVQPSVFFVYALVVLVFIFSCFFTRL</sequence>